<reference evidence="11" key="1">
    <citation type="journal article" date="2021" name="Open Biol.">
        <title>Shared evolutionary footprints suggest mitochondrial oxidative damage underlies multiple complex I losses in fungi.</title>
        <authorList>
            <person name="Schikora-Tamarit M.A."/>
            <person name="Marcet-Houben M."/>
            <person name="Nosek J."/>
            <person name="Gabaldon T."/>
        </authorList>
    </citation>
    <scope>NUCLEOTIDE SEQUENCE</scope>
    <source>
        <strain evidence="11">CBS6075</strain>
    </source>
</reference>
<evidence type="ECO:0000313" key="12">
    <source>
        <dbReference type="Proteomes" id="UP000769157"/>
    </source>
</evidence>
<reference evidence="11" key="2">
    <citation type="submission" date="2021-01" db="EMBL/GenBank/DDBJ databases">
        <authorList>
            <person name="Schikora-Tamarit M.A."/>
        </authorList>
    </citation>
    <scope>NUCLEOTIDE SEQUENCE</scope>
    <source>
        <strain evidence="11">CBS6075</strain>
    </source>
</reference>
<feature type="transmembrane region" description="Helical" evidence="10">
    <location>
        <begin position="419"/>
        <end position="438"/>
    </location>
</feature>
<dbReference type="AlphaFoldDB" id="A0A9P8T7D4"/>
<keyword evidence="5 10" id="KW-0256">Endoplasmic reticulum</keyword>
<evidence type="ECO:0000256" key="9">
    <source>
        <dbReference type="ARBA" id="ARBA00045912"/>
    </source>
</evidence>
<keyword evidence="10" id="KW-0813">Transport</keyword>
<dbReference type="GO" id="GO:0006488">
    <property type="term" value="P:dolichol-linked oligosaccharide biosynthetic process"/>
    <property type="evidence" value="ECO:0007669"/>
    <property type="project" value="InterPro"/>
</dbReference>
<dbReference type="GO" id="GO:0005789">
    <property type="term" value="C:endoplasmic reticulum membrane"/>
    <property type="evidence" value="ECO:0007669"/>
    <property type="project" value="UniProtKB-SubCell"/>
</dbReference>
<feature type="transmembrane region" description="Helical" evidence="10">
    <location>
        <begin position="360"/>
        <end position="377"/>
    </location>
</feature>
<evidence type="ECO:0000256" key="6">
    <source>
        <dbReference type="ARBA" id="ARBA00022989"/>
    </source>
</evidence>
<dbReference type="GeneID" id="70233611"/>
<keyword evidence="4 10" id="KW-0812">Transmembrane</keyword>
<keyword evidence="6 10" id="KW-1133">Transmembrane helix</keyword>
<dbReference type="InterPro" id="IPR007594">
    <property type="entry name" value="RFT1"/>
</dbReference>
<keyword evidence="12" id="KW-1185">Reference proteome</keyword>
<keyword evidence="7 10" id="KW-0472">Membrane</keyword>
<comment type="function">
    <text evidence="9 10">Intramembrane glycolipid transporter that operates in the biosynthetic pathway of dolichol-linked oligosaccharides, the glycan precursors employed in protein asparagine (N)-glycosylation. The sequential addition of sugars to dolichol pyrophosphate produces dolichol-linked oligosaccharides containing fourteen sugars, including two GlcNAcs, nine mannoses and three glucoses. Once assembled, the oligosaccharide is transferred from the lipid to nascent proteins by oligosaccharyltransferases. The assembly of dolichol-linked oligosaccharides begins on the cytosolic side of the endoplasmic reticulum membrane and finishes in its lumen. RFT1 could mediate the translocation of the cytosolically oriented intermediate DolPP-GlcNAc2Man5, produced by ALG11, into the ER lumen where dolichol-linked oligosaccharides assembly continues. However, the intramembrane lipid transporter activity could not be confirmed in vitro.</text>
</comment>
<name>A0A9P8T7D4_9ASCO</name>
<comment type="caution">
    <text evidence="11">The sequence shown here is derived from an EMBL/GenBank/DDBJ whole genome shotgun (WGS) entry which is preliminary data.</text>
</comment>
<gene>
    <name evidence="11" type="ORF">OGAPHI_001644</name>
</gene>
<feature type="transmembrane region" description="Helical" evidence="10">
    <location>
        <begin position="383"/>
        <end position="403"/>
    </location>
</feature>
<evidence type="ECO:0000313" key="11">
    <source>
        <dbReference type="EMBL" id="KAH3669048.1"/>
    </source>
</evidence>
<feature type="transmembrane region" description="Helical" evidence="10">
    <location>
        <begin position="444"/>
        <end position="464"/>
    </location>
</feature>
<evidence type="ECO:0000256" key="4">
    <source>
        <dbReference type="ARBA" id="ARBA00022692"/>
    </source>
</evidence>
<comment type="similarity">
    <text evidence="3 10">Belongs to the RFT1 family.</text>
</comment>
<feature type="transmembrane region" description="Helical" evidence="10">
    <location>
        <begin position="155"/>
        <end position="176"/>
    </location>
</feature>
<evidence type="ECO:0000256" key="8">
    <source>
        <dbReference type="ARBA" id="ARBA00044793"/>
    </source>
</evidence>
<dbReference type="OrthoDB" id="9979195at2759"/>
<evidence type="ECO:0000256" key="7">
    <source>
        <dbReference type="ARBA" id="ARBA00023136"/>
    </source>
</evidence>
<sequence length="471" mass="53405">MTFTLNQVLLRSVSPTGLGFANMVEFVIGSVLFISREPVRLALQPLDPSAKNFYQTVINFSYLGLAVCGALVVPVFYWQLDLSGLQLHPWEYQLGIGAVLASVILELLSEPFYNLNQAQLNMAKRAKIESMASFVKCAVQFFVVTRLAIGSSTDVTFVFGYVISQFCYSLTIFGCYSKFRLIWPTKTSEGIYLTTSTFNYLRSLFVQLVFKHFLTEGDKFVLNQLFPIFDQGYYSVVSNYGSLLARILFQPIEESLRMNVSKQFALKLNTKSTMATLNNTIFKVATLYIYLLTLILIFAPVNSSYLVNLAFASFPDKHKLSQVFQIYWYYLPFLAVNGVTEALFNSIYTDSKHVSQYSRLMLVNSICFYATSTYFIQYRDLGLVGLVVANSINMGVRIIFCFVKLRSIIDFKSQQWQKFVYFWTASIAVVAIQMSVIGHETTTSLEFAKSFLLGLVLLVVIAVLERKNILS</sequence>
<dbReference type="PANTHER" id="PTHR13117:SF5">
    <property type="entry name" value="PROTEIN RFT1 HOMOLOG"/>
    <property type="match status" value="1"/>
</dbReference>
<dbReference type="EMBL" id="JAEUBE010000143">
    <property type="protein sequence ID" value="KAH3669048.1"/>
    <property type="molecule type" value="Genomic_DNA"/>
</dbReference>
<evidence type="ECO:0000256" key="3">
    <source>
        <dbReference type="ARBA" id="ARBA00010288"/>
    </source>
</evidence>
<dbReference type="RefSeq" id="XP_046063431.1">
    <property type="nucleotide sequence ID" value="XM_046202427.1"/>
</dbReference>
<evidence type="ECO:0000256" key="1">
    <source>
        <dbReference type="ARBA" id="ARBA00004477"/>
    </source>
</evidence>
<proteinExistence type="inferred from homology"/>
<feature type="transmembrane region" description="Helical" evidence="10">
    <location>
        <begin position="130"/>
        <end position="149"/>
    </location>
</feature>
<accession>A0A9P8T7D4</accession>
<comment type="pathway">
    <text evidence="2">Protein modification; protein glycosylation.</text>
</comment>
<comment type="subcellular location">
    <subcellularLocation>
        <location evidence="1 10">Endoplasmic reticulum membrane</location>
        <topology evidence="1 10">Multi-pass membrane protein</topology>
    </subcellularLocation>
</comment>
<evidence type="ECO:0000256" key="10">
    <source>
        <dbReference type="RuleBase" id="RU365067"/>
    </source>
</evidence>
<feature type="transmembrane region" description="Helical" evidence="10">
    <location>
        <begin position="327"/>
        <end position="348"/>
    </location>
</feature>
<organism evidence="11 12">
    <name type="scientific">Ogataea philodendri</name>
    <dbReference type="NCBI Taxonomy" id="1378263"/>
    <lineage>
        <taxon>Eukaryota</taxon>
        <taxon>Fungi</taxon>
        <taxon>Dikarya</taxon>
        <taxon>Ascomycota</taxon>
        <taxon>Saccharomycotina</taxon>
        <taxon>Pichiomycetes</taxon>
        <taxon>Pichiales</taxon>
        <taxon>Pichiaceae</taxon>
        <taxon>Ogataea</taxon>
    </lineage>
</organism>
<feature type="transmembrane region" description="Helical" evidence="10">
    <location>
        <begin position="90"/>
        <end position="109"/>
    </location>
</feature>
<feature type="transmembrane region" description="Helical" evidence="10">
    <location>
        <begin position="56"/>
        <end position="78"/>
    </location>
</feature>
<dbReference type="GO" id="GO:0034203">
    <property type="term" value="P:glycolipid translocation"/>
    <property type="evidence" value="ECO:0007669"/>
    <property type="project" value="TreeGrafter"/>
</dbReference>
<dbReference type="Pfam" id="PF04506">
    <property type="entry name" value="Rft-1"/>
    <property type="match status" value="1"/>
</dbReference>
<evidence type="ECO:0000256" key="2">
    <source>
        <dbReference type="ARBA" id="ARBA00004922"/>
    </source>
</evidence>
<dbReference type="Proteomes" id="UP000769157">
    <property type="component" value="Unassembled WGS sequence"/>
</dbReference>
<dbReference type="PANTHER" id="PTHR13117">
    <property type="entry name" value="ENDOPLASMIC RETICULUM MULTISPAN TRANSMEMBRANE PROTEIN-RELATED"/>
    <property type="match status" value="1"/>
</dbReference>
<feature type="transmembrane region" description="Helical" evidence="10">
    <location>
        <begin position="12"/>
        <end position="35"/>
    </location>
</feature>
<feature type="transmembrane region" description="Helical" evidence="10">
    <location>
        <begin position="287"/>
        <end position="307"/>
    </location>
</feature>
<protein>
    <recommendedName>
        <fullName evidence="8 10">Man(5)GlcNAc(2)-PP-dolichol translocation protein RFT1</fullName>
    </recommendedName>
</protein>
<evidence type="ECO:0000256" key="5">
    <source>
        <dbReference type="ARBA" id="ARBA00022824"/>
    </source>
</evidence>